<feature type="compositionally biased region" description="Basic and acidic residues" evidence="1">
    <location>
        <begin position="41"/>
        <end position="67"/>
    </location>
</feature>
<feature type="compositionally biased region" description="Polar residues" evidence="1">
    <location>
        <begin position="91"/>
        <end position="103"/>
    </location>
</feature>
<comment type="caution">
    <text evidence="2">The sequence shown here is derived from an EMBL/GenBank/DDBJ whole genome shotgun (WGS) entry which is preliminary data.</text>
</comment>
<dbReference type="Proteomes" id="UP000828390">
    <property type="component" value="Unassembled WGS sequence"/>
</dbReference>
<keyword evidence="3" id="KW-1185">Reference proteome</keyword>
<evidence type="ECO:0000256" key="1">
    <source>
        <dbReference type="SAM" id="MobiDB-lite"/>
    </source>
</evidence>
<dbReference type="AlphaFoldDB" id="A0A9D4EBY7"/>
<name>A0A9D4EBY7_DREPO</name>
<feature type="region of interest" description="Disordered" evidence="1">
    <location>
        <begin position="37"/>
        <end position="106"/>
    </location>
</feature>
<evidence type="ECO:0000313" key="3">
    <source>
        <dbReference type="Proteomes" id="UP000828390"/>
    </source>
</evidence>
<organism evidence="2 3">
    <name type="scientific">Dreissena polymorpha</name>
    <name type="common">Zebra mussel</name>
    <name type="synonym">Mytilus polymorpha</name>
    <dbReference type="NCBI Taxonomy" id="45954"/>
    <lineage>
        <taxon>Eukaryota</taxon>
        <taxon>Metazoa</taxon>
        <taxon>Spiralia</taxon>
        <taxon>Lophotrochozoa</taxon>
        <taxon>Mollusca</taxon>
        <taxon>Bivalvia</taxon>
        <taxon>Autobranchia</taxon>
        <taxon>Heteroconchia</taxon>
        <taxon>Euheterodonta</taxon>
        <taxon>Imparidentia</taxon>
        <taxon>Neoheterodontei</taxon>
        <taxon>Myida</taxon>
        <taxon>Dreissenoidea</taxon>
        <taxon>Dreissenidae</taxon>
        <taxon>Dreissena</taxon>
    </lineage>
</organism>
<proteinExistence type="predicted"/>
<reference evidence="2" key="1">
    <citation type="journal article" date="2019" name="bioRxiv">
        <title>The Genome of the Zebra Mussel, Dreissena polymorpha: A Resource for Invasive Species Research.</title>
        <authorList>
            <person name="McCartney M.A."/>
            <person name="Auch B."/>
            <person name="Kono T."/>
            <person name="Mallez S."/>
            <person name="Zhang Y."/>
            <person name="Obille A."/>
            <person name="Becker A."/>
            <person name="Abrahante J.E."/>
            <person name="Garbe J."/>
            <person name="Badalamenti J.P."/>
            <person name="Herman A."/>
            <person name="Mangelson H."/>
            <person name="Liachko I."/>
            <person name="Sullivan S."/>
            <person name="Sone E.D."/>
            <person name="Koren S."/>
            <person name="Silverstein K.A.T."/>
            <person name="Beckman K.B."/>
            <person name="Gohl D.M."/>
        </authorList>
    </citation>
    <scope>NUCLEOTIDE SEQUENCE</scope>
    <source>
        <strain evidence="2">Duluth1</strain>
        <tissue evidence="2">Whole animal</tissue>
    </source>
</reference>
<gene>
    <name evidence="2" type="ORF">DPMN_177606</name>
</gene>
<sequence length="134" mass="15690">MEDVIIRTIDANTVRTGQQYFTKDMTKKLNNLQINILNKNPTKDRESYNDNDRVNTRHQLDDNKPEKDETDDDISEGNGRVLRMKERIESRSTSMQNHGTSYINPDGVRRLANKQQHKIKTLLKKCIFLEVTLK</sequence>
<protein>
    <submittedName>
        <fullName evidence="2">Uncharacterized protein</fullName>
    </submittedName>
</protein>
<dbReference type="EMBL" id="JAIWYP010000009">
    <property type="protein sequence ID" value="KAH3776189.1"/>
    <property type="molecule type" value="Genomic_DNA"/>
</dbReference>
<accession>A0A9D4EBY7</accession>
<reference evidence="2" key="2">
    <citation type="submission" date="2020-11" db="EMBL/GenBank/DDBJ databases">
        <authorList>
            <person name="McCartney M.A."/>
            <person name="Auch B."/>
            <person name="Kono T."/>
            <person name="Mallez S."/>
            <person name="Becker A."/>
            <person name="Gohl D.M."/>
            <person name="Silverstein K.A.T."/>
            <person name="Koren S."/>
            <person name="Bechman K.B."/>
            <person name="Herman A."/>
            <person name="Abrahante J.E."/>
            <person name="Garbe J."/>
        </authorList>
    </citation>
    <scope>NUCLEOTIDE SEQUENCE</scope>
    <source>
        <strain evidence="2">Duluth1</strain>
        <tissue evidence="2">Whole animal</tissue>
    </source>
</reference>
<evidence type="ECO:0000313" key="2">
    <source>
        <dbReference type="EMBL" id="KAH3776189.1"/>
    </source>
</evidence>